<organism evidence="1 2">
    <name type="scientific">Tuber aestivum</name>
    <name type="common">summer truffle</name>
    <dbReference type="NCBI Taxonomy" id="59557"/>
    <lineage>
        <taxon>Eukaryota</taxon>
        <taxon>Fungi</taxon>
        <taxon>Dikarya</taxon>
        <taxon>Ascomycota</taxon>
        <taxon>Pezizomycotina</taxon>
        <taxon>Pezizomycetes</taxon>
        <taxon>Pezizales</taxon>
        <taxon>Tuberaceae</taxon>
        <taxon>Tuber</taxon>
    </lineage>
</organism>
<reference evidence="1" key="1">
    <citation type="submission" date="2015-10" db="EMBL/GenBank/DDBJ databases">
        <authorList>
            <person name="Regsiter A."/>
            <person name="william w."/>
        </authorList>
    </citation>
    <scope>NUCLEOTIDE SEQUENCE</scope>
    <source>
        <strain evidence="1">Montdore</strain>
    </source>
</reference>
<evidence type="ECO:0000313" key="2">
    <source>
        <dbReference type="Proteomes" id="UP001412239"/>
    </source>
</evidence>
<gene>
    <name evidence="1" type="ORF">GSTUAT00000660001</name>
</gene>
<dbReference type="GO" id="GO:0045332">
    <property type="term" value="P:phospholipid translocation"/>
    <property type="evidence" value="ECO:0007669"/>
    <property type="project" value="TreeGrafter"/>
</dbReference>
<dbReference type="Proteomes" id="UP001412239">
    <property type="component" value="Unassembled WGS sequence"/>
</dbReference>
<accession>A0A292Q8X5</accession>
<feature type="non-terminal residue" evidence="1">
    <location>
        <position position="1"/>
    </location>
</feature>
<dbReference type="GO" id="GO:0006890">
    <property type="term" value="P:retrograde vesicle-mediated transport, Golgi to endoplasmic reticulum"/>
    <property type="evidence" value="ECO:0007669"/>
    <property type="project" value="TreeGrafter"/>
</dbReference>
<sequence length="223" mass="25441">MLTGDKLAKLVLKEQYGILVIAKCCYLVKPRDCTHDALEFLCNKASSCLLINSESLMFFLDTNKSEFIIFTVQLSGVIAYHCTLPQKSDIARLIRALIRKHICFICDSENDVSMVRAACWVWQYYTMVPVFSPVLDADVDEPQANLYPYPDLYKKLTEGYSLNYLAFFVRVLLLAFTKRRGEIIQNLSQILVGLDHFNRIISVSLTVLILNGHIMAALEITTW</sequence>
<protein>
    <submittedName>
        <fullName evidence="1">Uncharacterized protein</fullName>
    </submittedName>
</protein>
<dbReference type="GO" id="GO:0006897">
    <property type="term" value="P:endocytosis"/>
    <property type="evidence" value="ECO:0007669"/>
    <property type="project" value="TreeGrafter"/>
</dbReference>
<dbReference type="GO" id="GO:0005802">
    <property type="term" value="C:trans-Golgi network"/>
    <property type="evidence" value="ECO:0007669"/>
    <property type="project" value="TreeGrafter"/>
</dbReference>
<dbReference type="InterPro" id="IPR023214">
    <property type="entry name" value="HAD_sf"/>
</dbReference>
<dbReference type="PANTHER" id="PTHR24092:SF5">
    <property type="entry name" value="PHOSPHOLIPID-TRANSPORTING ATPASE"/>
    <property type="match status" value="1"/>
</dbReference>
<name>A0A292Q8X5_9PEZI</name>
<dbReference type="PANTHER" id="PTHR24092">
    <property type="entry name" value="PROBABLE PHOSPHOLIPID-TRANSPORTING ATPASE"/>
    <property type="match status" value="1"/>
</dbReference>
<dbReference type="GO" id="GO:0140326">
    <property type="term" value="F:ATPase-coupled intramembrane lipid transporter activity"/>
    <property type="evidence" value="ECO:0007669"/>
    <property type="project" value="TreeGrafter"/>
</dbReference>
<dbReference type="AlphaFoldDB" id="A0A292Q8X5"/>
<evidence type="ECO:0000313" key="1">
    <source>
        <dbReference type="EMBL" id="CUS15193.1"/>
    </source>
</evidence>
<proteinExistence type="predicted"/>
<dbReference type="GO" id="GO:0005886">
    <property type="term" value="C:plasma membrane"/>
    <property type="evidence" value="ECO:0007669"/>
    <property type="project" value="TreeGrafter"/>
</dbReference>
<dbReference type="Gene3D" id="3.40.50.1000">
    <property type="entry name" value="HAD superfamily/HAD-like"/>
    <property type="match status" value="1"/>
</dbReference>
<dbReference type="GO" id="GO:0005768">
    <property type="term" value="C:endosome"/>
    <property type="evidence" value="ECO:0007669"/>
    <property type="project" value="TreeGrafter"/>
</dbReference>
<dbReference type="EMBL" id="LN890949">
    <property type="protein sequence ID" value="CUS15193.1"/>
    <property type="molecule type" value="Genomic_DNA"/>
</dbReference>
<keyword evidence="2" id="KW-1185">Reference proteome</keyword>